<dbReference type="OrthoDB" id="158402at2"/>
<keyword evidence="11 12" id="KW-0676">Redox-active center</keyword>
<keyword evidence="5 12" id="KW-0249">Electron transport</keyword>
<evidence type="ECO:0000256" key="13">
    <source>
        <dbReference type="SAM" id="Phobius"/>
    </source>
</evidence>
<evidence type="ECO:0000256" key="10">
    <source>
        <dbReference type="ARBA" id="ARBA00023186"/>
    </source>
</evidence>
<dbReference type="Pfam" id="PF02600">
    <property type="entry name" value="DsbB"/>
    <property type="match status" value="1"/>
</dbReference>
<dbReference type="NCBIfam" id="NF002849">
    <property type="entry name" value="PRK03113.1"/>
    <property type="match status" value="1"/>
</dbReference>
<comment type="caution">
    <text evidence="12">Lacks conserved residue(s) required for the propagation of feature annotation.</text>
</comment>
<feature type="transmembrane region" description="Helical" evidence="13">
    <location>
        <begin position="63"/>
        <end position="83"/>
    </location>
</feature>
<dbReference type="GO" id="GO:0015035">
    <property type="term" value="F:protein-disulfide reductase activity"/>
    <property type="evidence" value="ECO:0007669"/>
    <property type="project" value="UniProtKB-UniRule"/>
</dbReference>
<dbReference type="RefSeq" id="WP_090774630.1">
    <property type="nucleotide sequence ID" value="NZ_FMYM01000002.1"/>
</dbReference>
<evidence type="ECO:0000256" key="9">
    <source>
        <dbReference type="ARBA" id="ARBA00023157"/>
    </source>
</evidence>
<dbReference type="InterPro" id="IPR003752">
    <property type="entry name" value="DiS_bond_form_DsbB/BdbC"/>
</dbReference>
<gene>
    <name evidence="12" type="primary">bdbC</name>
    <name evidence="14" type="ORF">SAMN05421737_10245</name>
</gene>
<dbReference type="PIRSF" id="PIRSF036659">
    <property type="entry name" value="BdbC"/>
    <property type="match status" value="1"/>
</dbReference>
<evidence type="ECO:0000256" key="11">
    <source>
        <dbReference type="ARBA" id="ARBA00023284"/>
    </source>
</evidence>
<dbReference type="SUPFAM" id="SSF158442">
    <property type="entry name" value="DsbB-like"/>
    <property type="match status" value="1"/>
</dbReference>
<protein>
    <recommendedName>
        <fullName evidence="12">Probable disulfide formation protein</fullName>
    </recommendedName>
    <alternativeName>
        <fullName evidence="12">Disulfide oxidoreductase</fullName>
    </alternativeName>
    <alternativeName>
        <fullName evidence="12">Thiol-disulfide oxidoreductase</fullName>
    </alternativeName>
</protein>
<proteinExistence type="inferred from homology"/>
<evidence type="ECO:0000256" key="7">
    <source>
        <dbReference type="ARBA" id="ARBA00023002"/>
    </source>
</evidence>
<dbReference type="EMBL" id="FMYM01000002">
    <property type="protein sequence ID" value="SDB85758.1"/>
    <property type="molecule type" value="Genomic_DNA"/>
</dbReference>
<feature type="disulfide bond" description="Redox-active" evidence="12">
    <location>
        <begin position="35"/>
        <end position="38"/>
    </location>
</feature>
<dbReference type="PANTHER" id="PTHR43469">
    <property type="entry name" value="DISULFIDE FORMATION PROTEIN-RELATED"/>
    <property type="match status" value="1"/>
</dbReference>
<dbReference type="InterPro" id="IPR012187">
    <property type="entry name" value="Disulphide_bond_form_BdbC"/>
</dbReference>
<evidence type="ECO:0000256" key="8">
    <source>
        <dbReference type="ARBA" id="ARBA00023136"/>
    </source>
</evidence>
<evidence type="ECO:0000256" key="12">
    <source>
        <dbReference type="HAMAP-Rule" id="MF_00287"/>
    </source>
</evidence>
<reference evidence="15" key="1">
    <citation type="submission" date="2016-09" db="EMBL/GenBank/DDBJ databases">
        <authorList>
            <person name="Varghese N."/>
            <person name="Submissions S."/>
        </authorList>
    </citation>
    <scope>NUCLEOTIDE SEQUENCE [LARGE SCALE GENOMIC DNA]</scope>
    <source>
        <strain evidence="15">25nlg</strain>
    </source>
</reference>
<feature type="transmembrane region" description="Helical" evidence="13">
    <location>
        <begin position="109"/>
        <end position="134"/>
    </location>
</feature>
<name>A0A1G6GUX5_9BACI</name>
<evidence type="ECO:0000256" key="5">
    <source>
        <dbReference type="ARBA" id="ARBA00022982"/>
    </source>
</evidence>
<dbReference type="HAMAP" id="MF_00287">
    <property type="entry name" value="BdbC"/>
    <property type="match status" value="1"/>
</dbReference>
<dbReference type="AlphaFoldDB" id="A0A1G6GUX5"/>
<comment type="subcellular location">
    <subcellularLocation>
        <location evidence="12">Cell membrane</location>
        <topology evidence="12">Multi-pass membrane protein</topology>
    </subcellularLocation>
    <subcellularLocation>
        <location evidence="1">Membrane</location>
        <topology evidence="1">Multi-pass membrane protein</topology>
    </subcellularLocation>
</comment>
<dbReference type="GO" id="GO:0005886">
    <property type="term" value="C:plasma membrane"/>
    <property type="evidence" value="ECO:0007669"/>
    <property type="project" value="UniProtKB-SubCell"/>
</dbReference>
<dbReference type="GO" id="GO:0006457">
    <property type="term" value="P:protein folding"/>
    <property type="evidence" value="ECO:0007669"/>
    <property type="project" value="InterPro"/>
</dbReference>
<evidence type="ECO:0000256" key="3">
    <source>
        <dbReference type="ARBA" id="ARBA00022448"/>
    </source>
</evidence>
<keyword evidence="12" id="KW-1003">Cell membrane</keyword>
<keyword evidence="4 12" id="KW-0812">Transmembrane</keyword>
<evidence type="ECO:0000313" key="14">
    <source>
        <dbReference type="EMBL" id="SDB85758.1"/>
    </source>
</evidence>
<keyword evidence="9 12" id="KW-1015">Disulfide bond</keyword>
<dbReference type="STRING" id="1464122.SAMN05421737_10245"/>
<comment type="similarity">
    <text evidence="2 12">Belongs to the DsbB family. BdbC subfamily.</text>
</comment>
<evidence type="ECO:0000256" key="2">
    <source>
        <dbReference type="ARBA" id="ARBA00007602"/>
    </source>
</evidence>
<dbReference type="InterPro" id="IPR023380">
    <property type="entry name" value="DsbB-like_sf"/>
</dbReference>
<keyword evidence="6 12" id="KW-1133">Transmembrane helix</keyword>
<sequence length="139" mass="15506">MKRQAENGLLLAWSIALVATGGSLYFSDIRQFEPCVLCWYQRIFMYPLVLLLAIGFARKDASVAIYAAVLSGIGFCISTYHYMIQKLPVADDVVMSCGRIPCTGAYINWLGFITIPFLAGAAFLMIFLLSLYVIRMRKG</sequence>
<evidence type="ECO:0000256" key="6">
    <source>
        <dbReference type="ARBA" id="ARBA00022989"/>
    </source>
</evidence>
<dbReference type="Gene3D" id="1.20.1550.10">
    <property type="entry name" value="DsbB-like"/>
    <property type="match status" value="1"/>
</dbReference>
<accession>A0A1G6GUX5</accession>
<keyword evidence="7 12" id="KW-0560">Oxidoreductase</keyword>
<dbReference type="Proteomes" id="UP000242662">
    <property type="component" value="Unassembled WGS sequence"/>
</dbReference>
<organism evidence="14 15">
    <name type="scientific">Shouchella lonarensis</name>
    <dbReference type="NCBI Taxonomy" id="1464122"/>
    <lineage>
        <taxon>Bacteria</taxon>
        <taxon>Bacillati</taxon>
        <taxon>Bacillota</taxon>
        <taxon>Bacilli</taxon>
        <taxon>Bacillales</taxon>
        <taxon>Bacillaceae</taxon>
        <taxon>Shouchella</taxon>
    </lineage>
</organism>
<evidence type="ECO:0000313" key="15">
    <source>
        <dbReference type="Proteomes" id="UP000242662"/>
    </source>
</evidence>
<keyword evidence="15" id="KW-1185">Reference proteome</keyword>
<feature type="transmembrane region" description="Helical" evidence="13">
    <location>
        <begin position="7"/>
        <end position="27"/>
    </location>
</feature>
<evidence type="ECO:0000256" key="1">
    <source>
        <dbReference type="ARBA" id="ARBA00004141"/>
    </source>
</evidence>
<keyword evidence="10 12" id="KW-0143">Chaperone</keyword>
<feature type="transmembrane region" description="Helical" evidence="13">
    <location>
        <begin position="39"/>
        <end position="56"/>
    </location>
</feature>
<evidence type="ECO:0000256" key="4">
    <source>
        <dbReference type="ARBA" id="ARBA00022692"/>
    </source>
</evidence>
<keyword evidence="3 12" id="KW-0813">Transport</keyword>
<keyword evidence="8 12" id="KW-0472">Membrane</keyword>
<comment type="function">
    <text evidence="12">Required for disulfide bond formation in some proteins.</text>
</comment>
<dbReference type="PANTHER" id="PTHR43469:SF1">
    <property type="entry name" value="SPBETA PROPHAGE-DERIVED DISULFIDE BOND FORMATION PROTEIN B"/>
    <property type="match status" value="1"/>
</dbReference>